<feature type="signal peptide" evidence="2">
    <location>
        <begin position="1"/>
        <end position="17"/>
    </location>
</feature>
<reference evidence="3 4" key="1">
    <citation type="submission" date="2024-10" db="EMBL/GenBank/DDBJ databases">
        <title>Updated reference genomes for cyclostephanoid diatoms.</title>
        <authorList>
            <person name="Roberts W.R."/>
            <person name="Alverson A.J."/>
        </authorList>
    </citation>
    <scope>NUCLEOTIDE SEQUENCE [LARGE SCALE GENOMIC DNA]</scope>
    <source>
        <strain evidence="3 4">AJA276-08</strain>
    </source>
</reference>
<feature type="region of interest" description="Disordered" evidence="1">
    <location>
        <begin position="161"/>
        <end position="189"/>
    </location>
</feature>
<dbReference type="Proteomes" id="UP001530315">
    <property type="component" value="Unassembled WGS sequence"/>
</dbReference>
<sequence length="444" mass="47692">MITLLFVALHVVPRPDAAVAFFSTSSSSSPPLERPRAAAVEVAGGDVDPPHPPPTTTTTMATTTTTTTTTTAGLRRRRTMHLLSLPPTDDLYSLPCEDLIRECWRWKDATLGDGRDYFNPRPRALSDFHSLFVGMEIAVAFAGPSSSSTSSWTIDGTEVALTMPSSGGRRRRRRPGLFDGREGEGARSSSSGFAEATRFVVEECAALSNCARLDVMLVLRDEVTDHRDDPPAVSAVGAGDVAARFAVAYNLRRQVHSRRSSYGGAGASLLERVGLASWLDLPGSIRNDEQSSTFSSSSSSSSNVPTTRGRDAEEIRALAGRLSSMEGALPMCTHLSLVASGLSPRPNRPDREVVFRPYSSRDAHILLQLKRTVEVVSVLNATKGGGGRGRIKTLLDGSLSAGKAARNERVVPEIRKLKEFGSDGTPPSALARVVAEVRSYRRSV</sequence>
<keyword evidence="2" id="KW-0732">Signal</keyword>
<keyword evidence="4" id="KW-1185">Reference proteome</keyword>
<feature type="compositionally biased region" description="Low complexity" evidence="1">
    <location>
        <begin position="56"/>
        <end position="69"/>
    </location>
</feature>
<name>A0ABD3PQ83_9STRA</name>
<feature type="chain" id="PRO_5044851031" evidence="2">
    <location>
        <begin position="18"/>
        <end position="444"/>
    </location>
</feature>
<dbReference type="EMBL" id="JALLAZ020000668">
    <property type="protein sequence ID" value="KAL3789836.1"/>
    <property type="molecule type" value="Genomic_DNA"/>
</dbReference>
<proteinExistence type="predicted"/>
<gene>
    <name evidence="3" type="ORF">ACHAW5_011259</name>
</gene>
<comment type="caution">
    <text evidence="3">The sequence shown here is derived from an EMBL/GenBank/DDBJ whole genome shotgun (WGS) entry which is preliminary data.</text>
</comment>
<evidence type="ECO:0000313" key="3">
    <source>
        <dbReference type="EMBL" id="KAL3789836.1"/>
    </source>
</evidence>
<feature type="region of interest" description="Disordered" evidence="1">
    <location>
        <begin position="288"/>
        <end position="312"/>
    </location>
</feature>
<feature type="compositionally biased region" description="Low complexity" evidence="1">
    <location>
        <begin position="291"/>
        <end position="302"/>
    </location>
</feature>
<dbReference type="AlphaFoldDB" id="A0ABD3PQ83"/>
<protein>
    <submittedName>
        <fullName evidence="3">Uncharacterized protein</fullName>
    </submittedName>
</protein>
<evidence type="ECO:0000313" key="4">
    <source>
        <dbReference type="Proteomes" id="UP001530315"/>
    </source>
</evidence>
<feature type="region of interest" description="Disordered" evidence="1">
    <location>
        <begin position="44"/>
        <end position="69"/>
    </location>
</feature>
<organism evidence="3 4">
    <name type="scientific">Stephanodiscus triporus</name>
    <dbReference type="NCBI Taxonomy" id="2934178"/>
    <lineage>
        <taxon>Eukaryota</taxon>
        <taxon>Sar</taxon>
        <taxon>Stramenopiles</taxon>
        <taxon>Ochrophyta</taxon>
        <taxon>Bacillariophyta</taxon>
        <taxon>Coscinodiscophyceae</taxon>
        <taxon>Thalassiosirophycidae</taxon>
        <taxon>Stephanodiscales</taxon>
        <taxon>Stephanodiscaceae</taxon>
        <taxon>Stephanodiscus</taxon>
    </lineage>
</organism>
<accession>A0ABD3PQ83</accession>
<evidence type="ECO:0000256" key="2">
    <source>
        <dbReference type="SAM" id="SignalP"/>
    </source>
</evidence>
<evidence type="ECO:0000256" key="1">
    <source>
        <dbReference type="SAM" id="MobiDB-lite"/>
    </source>
</evidence>